<protein>
    <submittedName>
        <fullName evidence="1">Uncharacterized protein</fullName>
    </submittedName>
</protein>
<sequence length="249" mass="29447">MIVHKDNLYILTDIEVIVFDVVKSKPRSFSFNLPIYESIVKIEDKEDQYYEMITAIYKEKRVKTEIEPIFKIINSNKYKIDENVYSFKKEMNLDNSNEYAVIFKNLLFIYDLNSKNVLKIFKIPGDKLYFSDGYLFSLKNSGFDIYKYRKNKLRRLFRREIECEKQPMSVYFHNDILYYQIDDKVYKTSIVLKRLEILSGVKFIKNGVAFDEKGAYSVVTSKYLAEADLSDEKVFENGVIETEGKILKG</sequence>
<organism evidence="1 2">
    <name type="scientific">Nosema bombycis (strain CQ1 / CVCC 102059)</name>
    <name type="common">Microsporidian parasite</name>
    <name type="synonym">Pebrine of silkworm</name>
    <dbReference type="NCBI Taxonomy" id="578461"/>
    <lineage>
        <taxon>Eukaryota</taxon>
        <taxon>Fungi</taxon>
        <taxon>Fungi incertae sedis</taxon>
        <taxon>Microsporidia</taxon>
        <taxon>Nosematidae</taxon>
        <taxon>Nosema</taxon>
    </lineage>
</organism>
<dbReference type="VEuPathDB" id="MicrosporidiaDB:NBO_33g0017"/>
<accession>R0KTR5</accession>
<evidence type="ECO:0000313" key="1">
    <source>
        <dbReference type="EMBL" id="EOB14211.1"/>
    </source>
</evidence>
<reference evidence="1 2" key="1">
    <citation type="journal article" date="2013" name="BMC Genomics">
        <title>Comparative genomics of parasitic silkworm microsporidia reveal an association between genome expansion and host adaptation.</title>
        <authorList>
            <person name="Pan G."/>
            <person name="Xu J."/>
            <person name="Li T."/>
            <person name="Xia Q."/>
            <person name="Liu S.L."/>
            <person name="Zhang G."/>
            <person name="Li S."/>
            <person name="Li C."/>
            <person name="Liu H."/>
            <person name="Yang L."/>
            <person name="Liu T."/>
            <person name="Zhang X."/>
            <person name="Wu Z."/>
            <person name="Fan W."/>
            <person name="Dang X."/>
            <person name="Xiang H."/>
            <person name="Tao M."/>
            <person name="Li Y."/>
            <person name="Hu J."/>
            <person name="Li Z."/>
            <person name="Lin L."/>
            <person name="Luo J."/>
            <person name="Geng L."/>
            <person name="Wang L."/>
            <person name="Long M."/>
            <person name="Wan Y."/>
            <person name="He N."/>
            <person name="Zhang Z."/>
            <person name="Lu C."/>
            <person name="Keeling P.J."/>
            <person name="Wang J."/>
            <person name="Xiang Z."/>
            <person name="Zhou Z."/>
        </authorList>
    </citation>
    <scope>NUCLEOTIDE SEQUENCE [LARGE SCALE GENOMIC DNA]</scope>
    <source>
        <strain evidence="2">CQ1 / CVCC 102059</strain>
    </source>
</reference>
<dbReference type="HOGENOM" id="CLU_1116024_0_0_1"/>
<proteinExistence type="predicted"/>
<dbReference type="Proteomes" id="UP000016927">
    <property type="component" value="Unassembled WGS sequence"/>
</dbReference>
<gene>
    <name evidence="1" type="ORF">NBO_33g0017</name>
</gene>
<evidence type="ECO:0000313" key="2">
    <source>
        <dbReference type="Proteomes" id="UP000016927"/>
    </source>
</evidence>
<dbReference type="AlphaFoldDB" id="R0KTR5"/>
<name>R0KTR5_NOSB1</name>
<dbReference type="OrthoDB" id="10610668at2759"/>
<dbReference type="EMBL" id="KB908941">
    <property type="protein sequence ID" value="EOB14211.1"/>
    <property type="molecule type" value="Genomic_DNA"/>
</dbReference>
<keyword evidence="2" id="KW-1185">Reference proteome</keyword>